<comment type="caution">
    <text evidence="1">The sequence shown here is derived from an EMBL/GenBank/DDBJ whole genome shotgun (WGS) entry which is preliminary data.</text>
</comment>
<organism evidence="1 2">
    <name type="scientific">Pleurodeles waltl</name>
    <name type="common">Iberian ribbed newt</name>
    <dbReference type="NCBI Taxonomy" id="8319"/>
    <lineage>
        <taxon>Eukaryota</taxon>
        <taxon>Metazoa</taxon>
        <taxon>Chordata</taxon>
        <taxon>Craniata</taxon>
        <taxon>Vertebrata</taxon>
        <taxon>Euteleostomi</taxon>
        <taxon>Amphibia</taxon>
        <taxon>Batrachia</taxon>
        <taxon>Caudata</taxon>
        <taxon>Salamandroidea</taxon>
        <taxon>Salamandridae</taxon>
        <taxon>Pleurodelinae</taxon>
        <taxon>Pleurodeles</taxon>
    </lineage>
</organism>
<evidence type="ECO:0000313" key="2">
    <source>
        <dbReference type="Proteomes" id="UP001066276"/>
    </source>
</evidence>
<dbReference type="Proteomes" id="UP001066276">
    <property type="component" value="Chromosome 5"/>
</dbReference>
<keyword evidence="2" id="KW-1185">Reference proteome</keyword>
<reference evidence="1" key="1">
    <citation type="journal article" date="2022" name="bioRxiv">
        <title>Sequencing and chromosome-scale assembly of the giantPleurodeles waltlgenome.</title>
        <authorList>
            <person name="Brown T."/>
            <person name="Elewa A."/>
            <person name="Iarovenko S."/>
            <person name="Subramanian E."/>
            <person name="Araus A.J."/>
            <person name="Petzold A."/>
            <person name="Susuki M."/>
            <person name="Suzuki K.-i.T."/>
            <person name="Hayashi T."/>
            <person name="Toyoda A."/>
            <person name="Oliveira C."/>
            <person name="Osipova E."/>
            <person name="Leigh N.D."/>
            <person name="Simon A."/>
            <person name="Yun M.H."/>
        </authorList>
    </citation>
    <scope>NUCLEOTIDE SEQUENCE</scope>
    <source>
        <strain evidence="1">20211129_DDA</strain>
        <tissue evidence="1">Liver</tissue>
    </source>
</reference>
<dbReference type="AlphaFoldDB" id="A0AAV7RBJ7"/>
<gene>
    <name evidence="1" type="ORF">NDU88_001534</name>
</gene>
<dbReference type="EMBL" id="JANPWB010000009">
    <property type="protein sequence ID" value="KAJ1148706.1"/>
    <property type="molecule type" value="Genomic_DNA"/>
</dbReference>
<accession>A0AAV7RBJ7</accession>
<name>A0AAV7RBJ7_PLEWA</name>
<evidence type="ECO:0000313" key="1">
    <source>
        <dbReference type="EMBL" id="KAJ1148706.1"/>
    </source>
</evidence>
<sequence>MRGSPPWHMQHRPCAQSRFSVRCPPPPAQLTGFFCSRPPRQFSVLRPPSVLYFSAKSSVAAVQRGPPSPTSSEQAWWGSLSSAPPAAAHVAVQAPTRCGYNTAGSGHCETQSQLLRSRQCVRPLAPVFLRVYGRGWRLVGQDHGCPVEAALEPTRHLA</sequence>
<proteinExistence type="predicted"/>
<protein>
    <submittedName>
        <fullName evidence="1">Uncharacterized protein</fullName>
    </submittedName>
</protein>